<reference evidence="1 2" key="1">
    <citation type="submission" date="2019-02" db="EMBL/GenBank/DDBJ databases">
        <title>Genomic Encyclopedia of Type Strains, Phase IV (KMG-IV): sequencing the most valuable type-strain genomes for metagenomic binning, comparative biology and taxonomic classification.</title>
        <authorList>
            <person name="Goeker M."/>
        </authorList>
    </citation>
    <scope>NUCLEOTIDE SEQUENCE [LARGE SCALE GENOMIC DNA]</scope>
    <source>
        <strain evidence="1 2">DSM 18116</strain>
    </source>
</reference>
<name>A0A4Q7MYB6_9BACT</name>
<dbReference type="EMBL" id="SGXA01000001">
    <property type="protein sequence ID" value="RZS74201.1"/>
    <property type="molecule type" value="Genomic_DNA"/>
</dbReference>
<sequence>MKKLLICIIAGTLAGSSSCYKDKGNYSYREINEVTFAQIDTATGYSVFLGDSLKISPQLISSMPGEPQDYTYEWSFFDRMKGDRILSKEKDLKIKIDEIPGPYSLQFRVTDNSNGRLFHVRTNVLVKTTVYEGYLVLNDVNGKSRLDMISYDATNGSFTQITDVLEHRNSNLPPQGKPIKVLASRVTNAFNWSDSTYGIYLLTEDGTNRVHPESFDYRPTYNIRYECVGDIPQDFKADNLIADPSLYYVNLYLYSNHNIYLRGAGVEMYSLPVNKLEGQAPFRAAPWVVSTGSQYLMMYDIDARKFNMLSNLSGFTAVPAPVATEAGQLDYPSGRDLVWMEKTPSGYAYAITRDVAGPNFYLTKFIPGALPVYSKRINGTAIGQATKFAIGSIPEYLFYSVGGKVYEYDLYTETSKLMLDKGASPITHLAFQQFSPNRSPGTYGQWQRWLTLGYSDPGAPEGSNGTIEQYSVPDANEALVLQKKWTGFGNIVSVSYRER</sequence>
<dbReference type="AlphaFoldDB" id="A0A4Q7MYB6"/>
<proteinExistence type="predicted"/>
<accession>A0A4Q7MYB6</accession>
<evidence type="ECO:0000313" key="1">
    <source>
        <dbReference type="EMBL" id="RZS74201.1"/>
    </source>
</evidence>
<dbReference type="Proteomes" id="UP000293874">
    <property type="component" value="Unassembled WGS sequence"/>
</dbReference>
<dbReference type="OrthoDB" id="1095195at2"/>
<keyword evidence="2" id="KW-1185">Reference proteome</keyword>
<gene>
    <name evidence="1" type="ORF">EV199_0045</name>
</gene>
<comment type="caution">
    <text evidence="1">The sequence shown here is derived from an EMBL/GenBank/DDBJ whole genome shotgun (WGS) entry which is preliminary data.</text>
</comment>
<protein>
    <submittedName>
        <fullName evidence="1">PKD family protein</fullName>
    </submittedName>
</protein>
<dbReference type="RefSeq" id="WP_130538679.1">
    <property type="nucleotide sequence ID" value="NZ_CP042431.1"/>
</dbReference>
<organism evidence="1 2">
    <name type="scientific">Pseudobacter ginsenosidimutans</name>
    <dbReference type="NCBI Taxonomy" id="661488"/>
    <lineage>
        <taxon>Bacteria</taxon>
        <taxon>Pseudomonadati</taxon>
        <taxon>Bacteroidota</taxon>
        <taxon>Chitinophagia</taxon>
        <taxon>Chitinophagales</taxon>
        <taxon>Chitinophagaceae</taxon>
        <taxon>Pseudobacter</taxon>
    </lineage>
</organism>
<evidence type="ECO:0000313" key="2">
    <source>
        <dbReference type="Proteomes" id="UP000293874"/>
    </source>
</evidence>
<dbReference type="Pfam" id="PF16407">
    <property type="entry name" value="PKD_2"/>
    <property type="match status" value="1"/>
</dbReference>
<dbReference type="PROSITE" id="PS51257">
    <property type="entry name" value="PROKAR_LIPOPROTEIN"/>
    <property type="match status" value="1"/>
</dbReference>
<dbReference type="InterPro" id="IPR032183">
    <property type="entry name" value="PKD-like"/>
</dbReference>